<dbReference type="Gene3D" id="3.30.1120.10">
    <property type="match status" value="1"/>
</dbReference>
<evidence type="ECO:0000313" key="5">
    <source>
        <dbReference type="EMBL" id="NYV28251.1"/>
    </source>
</evidence>
<dbReference type="Gene3D" id="3.40.720.10">
    <property type="entry name" value="Alkaline Phosphatase, subunit A"/>
    <property type="match status" value="1"/>
</dbReference>
<comment type="similarity">
    <text evidence="1">Belongs to the sulfatase family.</text>
</comment>
<proteinExistence type="inferred from homology"/>
<evidence type="ECO:0000256" key="3">
    <source>
        <dbReference type="ARBA" id="ARBA00022801"/>
    </source>
</evidence>
<name>A0A7Z0T7F9_9FUSO</name>
<organism evidence="5 6">
    <name type="scientific">Streptobacillus felis</name>
    <dbReference type="NCBI Taxonomy" id="1384509"/>
    <lineage>
        <taxon>Bacteria</taxon>
        <taxon>Fusobacteriati</taxon>
        <taxon>Fusobacteriota</taxon>
        <taxon>Fusobacteriia</taxon>
        <taxon>Fusobacteriales</taxon>
        <taxon>Leptotrichiaceae</taxon>
        <taxon>Streptobacillus</taxon>
    </lineage>
</organism>
<dbReference type="GO" id="GO:0046872">
    <property type="term" value="F:metal ion binding"/>
    <property type="evidence" value="ECO:0007669"/>
    <property type="project" value="UniProtKB-KW"/>
</dbReference>
<evidence type="ECO:0000256" key="2">
    <source>
        <dbReference type="ARBA" id="ARBA00022723"/>
    </source>
</evidence>
<dbReference type="GO" id="GO:0005737">
    <property type="term" value="C:cytoplasm"/>
    <property type="evidence" value="ECO:0007669"/>
    <property type="project" value="TreeGrafter"/>
</dbReference>
<dbReference type="PANTHER" id="PTHR45953:SF1">
    <property type="entry name" value="IDURONATE 2-SULFATASE"/>
    <property type="match status" value="1"/>
</dbReference>
<dbReference type="SUPFAM" id="SSF53649">
    <property type="entry name" value="Alkaline phosphatase-like"/>
    <property type="match status" value="1"/>
</dbReference>
<gene>
    <name evidence="5" type="ORF">HP397_05455</name>
</gene>
<dbReference type="AlphaFoldDB" id="A0A7Z0T7F9"/>
<evidence type="ECO:0000259" key="4">
    <source>
        <dbReference type="Pfam" id="PF00884"/>
    </source>
</evidence>
<reference evidence="5 6" key="1">
    <citation type="submission" date="2020-05" db="EMBL/GenBank/DDBJ databases">
        <title>Streptobacillus felis strain LHL191014123.</title>
        <authorList>
            <person name="Fawzy A."/>
            <person name="Rau J."/>
            <person name="Risse K."/>
            <person name="Schauerte N."/>
            <person name="Geiger C."/>
            <person name="Blom J."/>
            <person name="Imirzalioglu C."/>
            <person name="Falgenhauer J."/>
            <person name="Bach A."/>
            <person name="Herden C."/>
            <person name="Eisenberg T."/>
        </authorList>
    </citation>
    <scope>NUCLEOTIDE SEQUENCE [LARGE SCALE GENOMIC DNA]</scope>
    <source>
        <strain evidence="5 6">LHL191014123</strain>
    </source>
</reference>
<feature type="domain" description="Sulfatase N-terminal" evidence="4">
    <location>
        <begin position="6"/>
        <end position="344"/>
    </location>
</feature>
<keyword evidence="2" id="KW-0479">Metal-binding</keyword>
<keyword evidence="6" id="KW-1185">Reference proteome</keyword>
<dbReference type="PANTHER" id="PTHR45953">
    <property type="entry name" value="IDURONATE 2-SULFATASE"/>
    <property type="match status" value="1"/>
</dbReference>
<dbReference type="InterPro" id="IPR024607">
    <property type="entry name" value="Sulfatase_CS"/>
</dbReference>
<protein>
    <submittedName>
        <fullName evidence="5">Sulfatase</fullName>
    </submittedName>
</protein>
<dbReference type="Pfam" id="PF00884">
    <property type="entry name" value="Sulfatase"/>
    <property type="match status" value="1"/>
</dbReference>
<dbReference type="CDD" id="cd16034">
    <property type="entry name" value="sulfatase_like"/>
    <property type="match status" value="1"/>
</dbReference>
<sequence length="467" mass="53819">MEKKYNLIFLFADQWRRNAAGFVGKEDVITPNIDKFSNEALVFANAVSTGPLCSPSRASILTGTYPATHGVWTNCKTGLYDVWLKEESITITDVLKENDYYIGYIGKWHLDNPEENVENKPKSGARDWDAYTPPGKKRHGIDYWYSYGAYDNHLKPHYWEDTNEMIEIDKWSVEHETDKALEFLCKNKEKQFALFLSWNPPHTPLDLVPEKYLKLYENTEVRVSDNIILNDVIDHTKTMPNTLNFTEDEFQETLKKYYAAISGIDENFGRIIDYLKENNLYDNSIIVLTADHGEMLCSHGLWSKHVWYEESIGIPFMIKYGDNKGITESVLSGVDIMPTLLSLLELKIPETVEGKNLKEVISNSKEDVENTAIIAAYPGQIKAIEKFKKENLNSLDFGWRAVRSRNHTFVINKGYEPGKEIETLLYNNKEDVYQLNPKVINSIDEDGIANKLNDILQKWLKEHNDGF</sequence>
<dbReference type="RefSeq" id="WP_180136273.1">
    <property type="nucleotide sequence ID" value="NZ_JABMKT010000028.1"/>
</dbReference>
<dbReference type="PROSITE" id="PS00523">
    <property type="entry name" value="SULFATASE_1"/>
    <property type="match status" value="1"/>
</dbReference>
<comment type="caution">
    <text evidence="5">The sequence shown here is derived from an EMBL/GenBank/DDBJ whole genome shotgun (WGS) entry which is preliminary data.</text>
</comment>
<dbReference type="EMBL" id="JABMKT010000028">
    <property type="protein sequence ID" value="NYV28251.1"/>
    <property type="molecule type" value="Genomic_DNA"/>
</dbReference>
<evidence type="ECO:0000256" key="1">
    <source>
        <dbReference type="ARBA" id="ARBA00008779"/>
    </source>
</evidence>
<keyword evidence="3" id="KW-0378">Hydrolase</keyword>
<dbReference type="InterPro" id="IPR000917">
    <property type="entry name" value="Sulfatase_N"/>
</dbReference>
<accession>A0A7Z0T7F9</accession>
<evidence type="ECO:0000313" key="6">
    <source>
        <dbReference type="Proteomes" id="UP000526184"/>
    </source>
</evidence>
<dbReference type="GO" id="GO:0008484">
    <property type="term" value="F:sulfuric ester hydrolase activity"/>
    <property type="evidence" value="ECO:0007669"/>
    <property type="project" value="TreeGrafter"/>
</dbReference>
<dbReference type="InterPro" id="IPR017850">
    <property type="entry name" value="Alkaline_phosphatase_core_sf"/>
</dbReference>
<dbReference type="Proteomes" id="UP000526184">
    <property type="component" value="Unassembled WGS sequence"/>
</dbReference>